<feature type="transmembrane region" description="Helical" evidence="7">
    <location>
        <begin position="35"/>
        <end position="55"/>
    </location>
</feature>
<dbReference type="InterPro" id="IPR049326">
    <property type="entry name" value="Rhodopsin_dom_fungi"/>
</dbReference>
<evidence type="ECO:0000256" key="5">
    <source>
        <dbReference type="ARBA" id="ARBA00038359"/>
    </source>
</evidence>
<keyword evidence="3 7" id="KW-1133">Transmembrane helix</keyword>
<feature type="transmembrane region" description="Helical" evidence="7">
    <location>
        <begin position="6"/>
        <end position="23"/>
    </location>
</feature>
<organism evidence="9 10">
    <name type="scientific">Lasiodiplodia theobromae</name>
    <dbReference type="NCBI Taxonomy" id="45133"/>
    <lineage>
        <taxon>Eukaryota</taxon>
        <taxon>Fungi</taxon>
        <taxon>Dikarya</taxon>
        <taxon>Ascomycota</taxon>
        <taxon>Pezizomycotina</taxon>
        <taxon>Dothideomycetes</taxon>
        <taxon>Dothideomycetes incertae sedis</taxon>
        <taxon>Botryosphaeriales</taxon>
        <taxon>Botryosphaeriaceae</taxon>
        <taxon>Lasiodiplodia</taxon>
    </lineage>
</organism>
<name>A0A5N5DDJ5_9PEZI</name>
<sequence>MWYTQGYIYVLFDIILIILPIPVVKCLRISRREKVALASIFALGGFGCICSFLRLRSLGHAFGSKDPGWDNVDSARWTVIEVAVGIICASLPQCKAILTRLFPRFLNPNRPRSKGVTMAVSEFEKGHGWHSQLERGIRMDATQRNQMSRKGGLVQSMVEKGGGVDWPQKLIPGGAATGASAILVTTTMTQRRESRCSSLEITPDAPRNNSITPSEVSLPLFLTDDTPRARTMNST</sequence>
<comment type="similarity">
    <text evidence="5">Belongs to the SAT4 family.</text>
</comment>
<dbReference type="Proteomes" id="UP000325902">
    <property type="component" value="Unassembled WGS sequence"/>
</dbReference>
<evidence type="ECO:0000256" key="3">
    <source>
        <dbReference type="ARBA" id="ARBA00022989"/>
    </source>
</evidence>
<evidence type="ECO:0000313" key="9">
    <source>
        <dbReference type="EMBL" id="KAB2575222.1"/>
    </source>
</evidence>
<reference evidence="9 10" key="1">
    <citation type="journal article" date="2019" name="Sci. Rep.">
        <title>A multi-omics analysis of the grapevine pathogen Lasiodiplodia theobromae reveals that temperature affects the expression of virulence- and pathogenicity-related genes.</title>
        <authorList>
            <person name="Felix C."/>
            <person name="Meneses R."/>
            <person name="Goncalves M.F.M."/>
            <person name="Tilleman L."/>
            <person name="Duarte A.S."/>
            <person name="Jorrin-Novo J.V."/>
            <person name="Van de Peer Y."/>
            <person name="Deforce D."/>
            <person name="Van Nieuwerburgh F."/>
            <person name="Esteves A.C."/>
            <person name="Alves A."/>
        </authorList>
    </citation>
    <scope>NUCLEOTIDE SEQUENCE [LARGE SCALE GENOMIC DNA]</scope>
    <source>
        <strain evidence="9 10">LA-SOL3</strain>
    </source>
</reference>
<feature type="domain" description="Rhodopsin" evidence="8">
    <location>
        <begin position="1"/>
        <end position="99"/>
    </location>
</feature>
<comment type="caution">
    <text evidence="9">The sequence shown here is derived from an EMBL/GenBank/DDBJ whole genome shotgun (WGS) entry which is preliminary data.</text>
</comment>
<evidence type="ECO:0000256" key="4">
    <source>
        <dbReference type="ARBA" id="ARBA00023136"/>
    </source>
</evidence>
<dbReference type="AlphaFoldDB" id="A0A5N5DDJ5"/>
<proteinExistence type="inferred from homology"/>
<gene>
    <name evidence="9" type="ORF">DBV05_g6130</name>
</gene>
<dbReference type="Pfam" id="PF20684">
    <property type="entry name" value="Fung_rhodopsin"/>
    <property type="match status" value="1"/>
</dbReference>
<dbReference type="PANTHER" id="PTHR33048:SF132">
    <property type="entry name" value="MEMBRANE PROTEIN, PUTATIVE (AFU_ORTHOLOGUE AFUA_6G07820)-RELATED"/>
    <property type="match status" value="1"/>
</dbReference>
<protein>
    <recommendedName>
        <fullName evidence="8">Rhodopsin domain-containing protein</fullName>
    </recommendedName>
</protein>
<feature type="region of interest" description="Disordered" evidence="6">
    <location>
        <begin position="194"/>
        <end position="235"/>
    </location>
</feature>
<evidence type="ECO:0000256" key="2">
    <source>
        <dbReference type="ARBA" id="ARBA00022692"/>
    </source>
</evidence>
<keyword evidence="10" id="KW-1185">Reference proteome</keyword>
<evidence type="ECO:0000259" key="8">
    <source>
        <dbReference type="Pfam" id="PF20684"/>
    </source>
</evidence>
<comment type="subcellular location">
    <subcellularLocation>
        <location evidence="1">Membrane</location>
        <topology evidence="1">Multi-pass membrane protein</topology>
    </subcellularLocation>
</comment>
<dbReference type="InterPro" id="IPR052337">
    <property type="entry name" value="SAT4-like"/>
</dbReference>
<dbReference type="PANTHER" id="PTHR33048">
    <property type="entry name" value="PTH11-LIKE INTEGRAL MEMBRANE PROTEIN (AFU_ORTHOLOGUE AFUA_5G11245)"/>
    <property type="match status" value="1"/>
</dbReference>
<dbReference type="GO" id="GO:0016020">
    <property type="term" value="C:membrane"/>
    <property type="evidence" value="ECO:0007669"/>
    <property type="project" value="UniProtKB-SubCell"/>
</dbReference>
<accession>A0A5N5DDJ5</accession>
<evidence type="ECO:0000256" key="6">
    <source>
        <dbReference type="SAM" id="MobiDB-lite"/>
    </source>
</evidence>
<dbReference type="OrthoDB" id="444631at2759"/>
<dbReference type="EMBL" id="VCHE01000035">
    <property type="protein sequence ID" value="KAB2575222.1"/>
    <property type="molecule type" value="Genomic_DNA"/>
</dbReference>
<keyword evidence="2 7" id="KW-0812">Transmembrane</keyword>
<evidence type="ECO:0000256" key="1">
    <source>
        <dbReference type="ARBA" id="ARBA00004141"/>
    </source>
</evidence>
<evidence type="ECO:0000313" key="10">
    <source>
        <dbReference type="Proteomes" id="UP000325902"/>
    </source>
</evidence>
<evidence type="ECO:0000256" key="7">
    <source>
        <dbReference type="SAM" id="Phobius"/>
    </source>
</evidence>
<keyword evidence="4 7" id="KW-0472">Membrane</keyword>